<name>W4LKJ5_ENTF1</name>
<protein>
    <recommendedName>
        <fullName evidence="5">Leucine-binding protein domain-containing protein</fullName>
    </recommendedName>
</protein>
<dbReference type="PANTHER" id="PTHR30483">
    <property type="entry name" value="LEUCINE-SPECIFIC-BINDING PROTEIN"/>
    <property type="match status" value="1"/>
</dbReference>
<evidence type="ECO:0000256" key="3">
    <source>
        <dbReference type="ARBA" id="ARBA00022729"/>
    </source>
</evidence>
<dbReference type="InterPro" id="IPR028082">
    <property type="entry name" value="Peripla_BP_I"/>
</dbReference>
<dbReference type="SUPFAM" id="SSF53822">
    <property type="entry name" value="Periplasmic binding protein-like I"/>
    <property type="match status" value="1"/>
</dbReference>
<evidence type="ECO:0000256" key="2">
    <source>
        <dbReference type="ARBA" id="ARBA00022448"/>
    </source>
</evidence>
<dbReference type="AlphaFoldDB" id="W4LKJ5"/>
<dbReference type="PANTHER" id="PTHR30483:SF6">
    <property type="entry name" value="PERIPLASMIC BINDING PROTEIN OF ABC TRANSPORTER FOR NATURAL AMINO ACIDS"/>
    <property type="match status" value="1"/>
</dbReference>
<dbReference type="EMBL" id="AZHW01000610">
    <property type="protein sequence ID" value="ETW97856.1"/>
    <property type="molecule type" value="Genomic_DNA"/>
</dbReference>
<dbReference type="PRINTS" id="PR00337">
    <property type="entry name" value="LEUILEVALBP"/>
</dbReference>
<evidence type="ECO:0000256" key="4">
    <source>
        <dbReference type="ARBA" id="ARBA00022970"/>
    </source>
</evidence>
<keyword evidence="4" id="KW-0029">Amino-acid transport</keyword>
<proteinExistence type="inferred from homology"/>
<dbReference type="InterPro" id="IPR028081">
    <property type="entry name" value="Leu-bd"/>
</dbReference>
<sequence>MKHALFVLMMVVLGWVHISGAIAAETIKIGWIGPLSGWGASGGTAIMRGAQLAIDHINAKGGIDGRQLELVTRDSEAKPAIAMTVARELIDREKVLALIGKYDSSSAKALNPVLHEAGVPMMLSIAAATKNIEYDRDPNFLFRTSGNDTYIADFLVDFVQKELGASKIAIGYEDTGYGFGGRDDITAALKRRGLKPAAKVKFSRPDTDMTAQAMVVERSDADVIILYSIAKADAMMIKSLEKVGVDIPVVCAWAASSPELWQFAGPLAEGTFVMQTYSFLNPNLDALGQTVARDFMHKHGLKDISDMVTPAFTAHAYDGMTLLAAAIAKAQLSYDKASLAEDRRKIRAALEHGLGPVKGLIKTYDPAFTKDNHDSVLAEDYIMTVWTQGKLIPYQGSANWNAKR</sequence>
<accession>W4LKJ5</accession>
<feature type="domain" description="Leucine-binding protein" evidence="5">
    <location>
        <begin position="26"/>
        <end position="373"/>
    </location>
</feature>
<dbReference type="Pfam" id="PF13458">
    <property type="entry name" value="Peripla_BP_6"/>
    <property type="match status" value="1"/>
</dbReference>
<keyword evidence="7" id="KW-1185">Reference proteome</keyword>
<keyword evidence="3" id="KW-0732">Signal</keyword>
<keyword evidence="2" id="KW-0813">Transport</keyword>
<evidence type="ECO:0000313" key="7">
    <source>
        <dbReference type="Proteomes" id="UP000019141"/>
    </source>
</evidence>
<dbReference type="HOGENOM" id="CLU_027128_0_0_7"/>
<evidence type="ECO:0000259" key="5">
    <source>
        <dbReference type="Pfam" id="PF13458"/>
    </source>
</evidence>
<dbReference type="CDD" id="cd06335">
    <property type="entry name" value="PBP1_ABC_ligand_binding-like"/>
    <property type="match status" value="1"/>
</dbReference>
<dbReference type="InterPro" id="IPR000709">
    <property type="entry name" value="Leu_Ile_Val-bd"/>
</dbReference>
<comment type="similarity">
    <text evidence="1">Belongs to the leucine-binding protein family.</text>
</comment>
<dbReference type="GO" id="GO:0006865">
    <property type="term" value="P:amino acid transport"/>
    <property type="evidence" value="ECO:0007669"/>
    <property type="project" value="UniProtKB-KW"/>
</dbReference>
<organism evidence="6 7">
    <name type="scientific">Entotheonella factor</name>
    <dbReference type="NCBI Taxonomy" id="1429438"/>
    <lineage>
        <taxon>Bacteria</taxon>
        <taxon>Pseudomonadati</taxon>
        <taxon>Nitrospinota/Tectimicrobiota group</taxon>
        <taxon>Candidatus Tectimicrobiota</taxon>
        <taxon>Candidatus Entotheonellia</taxon>
        <taxon>Candidatus Entotheonellales</taxon>
        <taxon>Candidatus Entotheonellaceae</taxon>
        <taxon>Candidatus Entotheonella</taxon>
    </lineage>
</organism>
<evidence type="ECO:0000313" key="6">
    <source>
        <dbReference type="EMBL" id="ETW97856.1"/>
    </source>
</evidence>
<gene>
    <name evidence="6" type="ORF">ETSY1_21100</name>
</gene>
<dbReference type="Proteomes" id="UP000019141">
    <property type="component" value="Unassembled WGS sequence"/>
</dbReference>
<reference evidence="6 7" key="1">
    <citation type="journal article" date="2014" name="Nature">
        <title>An environmental bacterial taxon with a large and distinct metabolic repertoire.</title>
        <authorList>
            <person name="Wilson M.C."/>
            <person name="Mori T."/>
            <person name="Ruckert C."/>
            <person name="Uria A.R."/>
            <person name="Helf M.J."/>
            <person name="Takada K."/>
            <person name="Gernert C."/>
            <person name="Steffens U.A."/>
            <person name="Heycke N."/>
            <person name="Schmitt S."/>
            <person name="Rinke C."/>
            <person name="Helfrich E.J."/>
            <person name="Brachmann A.O."/>
            <person name="Gurgui C."/>
            <person name="Wakimoto T."/>
            <person name="Kracht M."/>
            <person name="Crusemann M."/>
            <person name="Hentschel U."/>
            <person name="Abe I."/>
            <person name="Matsunaga S."/>
            <person name="Kalinowski J."/>
            <person name="Takeyama H."/>
            <person name="Piel J."/>
        </authorList>
    </citation>
    <scope>NUCLEOTIDE SEQUENCE [LARGE SCALE GENOMIC DNA]</scope>
    <source>
        <strain evidence="7">TSY1</strain>
    </source>
</reference>
<dbReference type="Gene3D" id="3.40.50.2300">
    <property type="match status" value="2"/>
</dbReference>
<comment type="caution">
    <text evidence="6">The sequence shown here is derived from an EMBL/GenBank/DDBJ whole genome shotgun (WGS) entry which is preliminary data.</text>
</comment>
<evidence type="ECO:0000256" key="1">
    <source>
        <dbReference type="ARBA" id="ARBA00010062"/>
    </source>
</evidence>
<dbReference type="InterPro" id="IPR051010">
    <property type="entry name" value="BCAA_transport"/>
</dbReference>